<name>C0CP96_BLAHS</name>
<dbReference type="PATRIC" id="fig|476272.21.peg.827"/>
<sequence>MGFGLEKDGEILYDWEERAKTSVMEKNNTEEWRKRAFGLEKKKGRKDMRKILQLTFIFIFLLGTLAGCTKKQEEIKEVSNPMKEVEGNQAFREVGAYIEVPAGAQDSKYYIVDKKIAEIIFVFNDAEYSYRSSNKTEDLEGETAKLEEDQSRTVQGNKDQEATVQTDVQGGQLALWQYEDNSYSLYTEDEVPTEVFDSLCRELMTDSISQQAGV</sequence>
<keyword evidence="3" id="KW-1185">Reference proteome</keyword>
<evidence type="ECO:0000256" key="1">
    <source>
        <dbReference type="SAM" id="MobiDB-lite"/>
    </source>
</evidence>
<evidence type="ECO:0008006" key="4">
    <source>
        <dbReference type="Google" id="ProtNLM"/>
    </source>
</evidence>
<dbReference type="eggNOG" id="ENOG5033DPG">
    <property type="taxonomic scope" value="Bacteria"/>
</dbReference>
<dbReference type="EMBL" id="ACBZ01000147">
    <property type="protein sequence ID" value="EEG48411.1"/>
    <property type="molecule type" value="Genomic_DNA"/>
</dbReference>
<evidence type="ECO:0000313" key="3">
    <source>
        <dbReference type="Proteomes" id="UP000003100"/>
    </source>
</evidence>
<feature type="compositionally biased region" description="Basic and acidic residues" evidence="1">
    <location>
        <begin position="134"/>
        <end position="151"/>
    </location>
</feature>
<reference evidence="2 3" key="2">
    <citation type="submission" date="2009-02" db="EMBL/GenBank/DDBJ databases">
        <title>Draft genome sequence of Blautia hydrogenotrophica DSM 10507 (Ruminococcus hydrogenotrophicus DSM 10507).</title>
        <authorList>
            <person name="Sudarsanam P."/>
            <person name="Ley R."/>
            <person name="Guruge J."/>
            <person name="Turnbaugh P.J."/>
            <person name="Mahowald M."/>
            <person name="Liep D."/>
            <person name="Gordon J."/>
        </authorList>
    </citation>
    <scope>NUCLEOTIDE SEQUENCE [LARGE SCALE GENOMIC DNA]</scope>
    <source>
        <strain evidence="3">DSM 10507 / JCM 14656 / S5a33</strain>
    </source>
</reference>
<accession>C0CP96</accession>
<reference evidence="2 3" key="1">
    <citation type="submission" date="2009-01" db="EMBL/GenBank/DDBJ databases">
        <authorList>
            <person name="Fulton L."/>
            <person name="Clifton S."/>
            <person name="Fulton B."/>
            <person name="Xu J."/>
            <person name="Minx P."/>
            <person name="Pepin K.H."/>
            <person name="Johnson M."/>
            <person name="Bhonagiri V."/>
            <person name="Nash W.E."/>
            <person name="Mardis E.R."/>
            <person name="Wilson R.K."/>
        </authorList>
    </citation>
    <scope>NUCLEOTIDE SEQUENCE [LARGE SCALE GENOMIC DNA]</scope>
    <source>
        <strain evidence="3">DSM 10507 / JCM 14656 / S5a33</strain>
    </source>
</reference>
<dbReference type="Proteomes" id="UP000003100">
    <property type="component" value="Unassembled WGS sequence"/>
</dbReference>
<evidence type="ECO:0000313" key="2">
    <source>
        <dbReference type="EMBL" id="EEG48411.1"/>
    </source>
</evidence>
<gene>
    <name evidence="2" type="ORF">RUMHYD_02697</name>
</gene>
<organism evidence="2 3">
    <name type="scientific">Blautia hydrogenotrophica (strain DSM 10507 / JCM 14656 / S5a33)</name>
    <name type="common">Ruminococcus hydrogenotrophicus</name>
    <dbReference type="NCBI Taxonomy" id="476272"/>
    <lineage>
        <taxon>Bacteria</taxon>
        <taxon>Bacillati</taxon>
        <taxon>Bacillota</taxon>
        <taxon>Clostridia</taxon>
        <taxon>Lachnospirales</taxon>
        <taxon>Lachnospiraceae</taxon>
        <taxon>Blautia</taxon>
    </lineage>
</organism>
<dbReference type="HOGENOM" id="CLU_1286709_0_0_9"/>
<proteinExistence type="predicted"/>
<comment type="caution">
    <text evidence="2">The sequence shown here is derived from an EMBL/GenBank/DDBJ whole genome shotgun (WGS) entry which is preliminary data.</text>
</comment>
<feature type="region of interest" description="Disordered" evidence="1">
    <location>
        <begin position="133"/>
        <end position="160"/>
    </location>
</feature>
<dbReference type="AlphaFoldDB" id="C0CP96"/>
<protein>
    <recommendedName>
        <fullName evidence="4">DUF4367 domain-containing protein</fullName>
    </recommendedName>
</protein>